<reference evidence="1" key="1">
    <citation type="journal article" date="2021" name="Proc. Natl. Acad. Sci. U.S.A.">
        <title>A Catalog of Tens of Thousands of Viruses from Human Metagenomes Reveals Hidden Associations with Chronic Diseases.</title>
        <authorList>
            <person name="Tisza M.J."/>
            <person name="Buck C.B."/>
        </authorList>
    </citation>
    <scope>NUCLEOTIDE SEQUENCE</scope>
    <source>
        <strain evidence="1">CtML55</strain>
    </source>
</reference>
<proteinExistence type="predicted"/>
<organism evidence="1">
    <name type="scientific">virus sp. ctML55</name>
    <dbReference type="NCBI Taxonomy" id="2827627"/>
    <lineage>
        <taxon>Viruses</taxon>
    </lineage>
</organism>
<evidence type="ECO:0000313" key="1">
    <source>
        <dbReference type="EMBL" id="DAE30759.1"/>
    </source>
</evidence>
<protein>
    <submittedName>
        <fullName evidence="1">Uncharacterized protein</fullName>
    </submittedName>
</protein>
<sequence>MEAIPILYLWKQMKGLHYLLLLAKSRLCQILNGLINH</sequence>
<accession>A0A8S5RHA3</accession>
<name>A0A8S5RHA3_9VIRU</name>
<dbReference type="EMBL" id="BK059105">
    <property type="protein sequence ID" value="DAE30759.1"/>
    <property type="molecule type" value="Genomic_DNA"/>
</dbReference>